<dbReference type="Pfam" id="PF03797">
    <property type="entry name" value="Autotransporter"/>
    <property type="match status" value="1"/>
</dbReference>
<evidence type="ECO:0000313" key="2">
    <source>
        <dbReference type="EMBL" id="PKR51234.1"/>
    </source>
</evidence>
<comment type="caution">
    <text evidence="2">The sequence shown here is derived from an EMBL/GenBank/DDBJ whole genome shotgun (WGS) entry which is preliminary data.</text>
</comment>
<reference evidence="2 3" key="1">
    <citation type="submission" date="2017-11" db="EMBL/GenBank/DDBJ databases">
        <title>Biodiversity and function of Thalassospira species in the particle-attached aromatic-hydrocarbon-degrading consortia from the surface seawater of the China South Sea.</title>
        <authorList>
            <person name="Dong C."/>
            <person name="Liu R."/>
            <person name="Shao Z."/>
        </authorList>
    </citation>
    <scope>NUCLEOTIDE SEQUENCE [LARGE SCALE GENOMIC DNA]</scope>
    <source>
        <strain evidence="2 3">139Z-12</strain>
    </source>
</reference>
<dbReference type="SMART" id="SM00869">
    <property type="entry name" value="Autotransporter"/>
    <property type="match status" value="1"/>
</dbReference>
<name>A0ABX4RAS0_9PROT</name>
<evidence type="ECO:0000259" key="1">
    <source>
        <dbReference type="PROSITE" id="PS51208"/>
    </source>
</evidence>
<protein>
    <recommendedName>
        <fullName evidence="1">Autotransporter domain-containing protein</fullName>
    </recommendedName>
</protein>
<accession>A0ABX4RAS0</accession>
<organism evidence="2 3">
    <name type="scientific">Thalassospira povalilytica</name>
    <dbReference type="NCBI Taxonomy" id="732237"/>
    <lineage>
        <taxon>Bacteria</taxon>
        <taxon>Pseudomonadati</taxon>
        <taxon>Pseudomonadota</taxon>
        <taxon>Alphaproteobacteria</taxon>
        <taxon>Rhodospirillales</taxon>
        <taxon>Thalassospiraceae</taxon>
        <taxon>Thalassospira</taxon>
    </lineage>
</organism>
<dbReference type="InterPro" id="IPR036709">
    <property type="entry name" value="Autotransporte_beta_dom_sf"/>
</dbReference>
<gene>
    <name evidence="2" type="ORF">CU041_06855</name>
</gene>
<dbReference type="SUPFAM" id="SSF103515">
    <property type="entry name" value="Autotransporter"/>
    <property type="match status" value="1"/>
</dbReference>
<dbReference type="EMBL" id="PGTS01000002">
    <property type="protein sequence ID" value="PKR51234.1"/>
    <property type="molecule type" value="Genomic_DNA"/>
</dbReference>
<keyword evidence="3" id="KW-1185">Reference proteome</keyword>
<evidence type="ECO:0000313" key="3">
    <source>
        <dbReference type="Proteomes" id="UP000233365"/>
    </source>
</evidence>
<dbReference type="Gene3D" id="2.40.128.130">
    <property type="entry name" value="Autotransporter beta-domain"/>
    <property type="match status" value="1"/>
</dbReference>
<sequence length="393" mass="41912">MGEFRSIVFFFGCIDCPYASYVEEGNKDLRLRRPTVNSRFGCVVIGAIFALTSFQASAVTYASGENAAGATVVTPTIGRTVASSNVSNISTHLDALVGNLGGGGFGGGGFGGGTISSGLDGGEDKQSFSLFDSKLQNGLAAGEDEKTYSIWANANYTYVDNDKADTQFDGDVKTLNIGADKRFTDNFLAGLSVGYSKTDIDTTYNNGTYEEDAYTLSGYALYEFTDYLNLSGMLGRAWSSIDQDRQNGATTSNLDADTTFAATTLTTSKKFDKVGVSAHLGYLWADRDTDGYIESNANVVTATSAKTDQGRIGGVASYDFAASSVMFTPFVSVDYLHDFSDEINEDANAFDTGLGLKVSSQDGVLEGFFQIKTQLGRDDYSQTSGTAMVRVNF</sequence>
<feature type="domain" description="Autotransporter" evidence="1">
    <location>
        <begin position="143"/>
        <end position="393"/>
    </location>
</feature>
<proteinExistence type="predicted"/>
<dbReference type="Proteomes" id="UP000233365">
    <property type="component" value="Unassembled WGS sequence"/>
</dbReference>
<dbReference type="PROSITE" id="PS51208">
    <property type="entry name" value="AUTOTRANSPORTER"/>
    <property type="match status" value="1"/>
</dbReference>
<dbReference type="InterPro" id="IPR005546">
    <property type="entry name" value="Autotransporte_beta"/>
</dbReference>